<sequence>MSNRSLNGTDFTAMVLAGAEQLQQHAEHVNSLNVFPVPDGDTGTNMNLTMSAGVTELKRGDSSSIGVMSGILSKGLLMGARGNSGVILSQLFRGFSRYAAPYEELNTLQFASALQSGVDAAYKAVVKPVEGTILTVAKEAAKHAVFFSRRTNDITELMEEVLAKAKETLAMTQDMLPVLKQVGVVDSGGQGLVYIYEGFMQHLGSGLATAPIVKVENVRTAYAPHVSERPAATVIAPSPDAPISAQAKLETENIEFLYDMEFFINRQLGEAQGTNFDEEAFRKALSVDGDSIIVISDDDVIKVHVHSKAPGEVLNLALRYGEITQIRILNMREQHRDLLSAGMDGAPEPEWFAEIPAEPAREEEPSEPPAHELAPYGFIAVASGEGIADIFRSLGVDVVLSGGQTMNPSTEDFVNAARSIAAQHIFILPNNSNIILAAEQARELLEMERLVSVIPSKTIPQGIAAAFAFQEEETFEANQNSMRDAVSRVKSGQVTYAVRDTTLDDLHITAGHYIGIQDSKIVATEEQLIATSRLLLTKMLVNGDEIVTILTGSDAKQEDTEQLVAWLEEHYSDAEVEVHEGGQPIYPYLFSVET</sequence>
<keyword evidence="2" id="KW-0808">Transferase</keyword>
<feature type="domain" description="DhaL" evidence="1">
    <location>
        <begin position="9"/>
        <end position="201"/>
    </location>
</feature>
<reference evidence="3" key="1">
    <citation type="submission" date="2011-11" db="EMBL/GenBank/DDBJ databases">
        <title>Complete sequence of Paenibacillus terrae HPL-003.</title>
        <authorList>
            <person name="Shin S.H."/>
            <person name="Kim S."/>
            <person name="Kim J.Y."/>
        </authorList>
    </citation>
    <scope>NUCLEOTIDE SEQUENCE [LARGE SCALE GENOMIC DNA]</scope>
    <source>
        <strain evidence="3">HPL-003</strain>
    </source>
</reference>
<dbReference type="HOGENOM" id="CLU_017496_1_0_9"/>
<accession>G7VVA0</accession>
<dbReference type="NCBIfam" id="TIGR03599">
    <property type="entry name" value="YloV"/>
    <property type="match status" value="1"/>
</dbReference>
<dbReference type="Pfam" id="PF21645">
    <property type="entry name" value="FakA-like_M"/>
    <property type="match status" value="1"/>
</dbReference>
<dbReference type="STRING" id="985665.HPL003_24395"/>
<reference key="2">
    <citation type="submission" date="2011-11" db="EMBL/GenBank/DDBJ databases">
        <authorList>
            <person name="Shin S.H."/>
            <person name="Kim S."/>
            <person name="Kim J.Y."/>
        </authorList>
    </citation>
    <scope>NUCLEOTIDE SEQUENCE</scope>
    <source>
        <strain>HPL-003</strain>
    </source>
</reference>
<proteinExistence type="predicted"/>
<keyword evidence="2" id="KW-0418">Kinase</keyword>
<dbReference type="OrthoDB" id="9760324at2"/>
<protein>
    <submittedName>
        <fullName evidence="2">Kinase</fullName>
    </submittedName>
</protein>
<dbReference type="KEGG" id="pta:HPL003_24395"/>
<dbReference type="InterPro" id="IPR048394">
    <property type="entry name" value="FakA-like_M"/>
</dbReference>
<dbReference type="InterPro" id="IPR019986">
    <property type="entry name" value="YloV-like"/>
</dbReference>
<organism evidence="2 3">
    <name type="scientific">Paenibacillus terrae (strain HPL-003)</name>
    <dbReference type="NCBI Taxonomy" id="985665"/>
    <lineage>
        <taxon>Bacteria</taxon>
        <taxon>Bacillati</taxon>
        <taxon>Bacillota</taxon>
        <taxon>Bacilli</taxon>
        <taxon>Bacillales</taxon>
        <taxon>Paenibacillaceae</taxon>
        <taxon>Paenibacillus</taxon>
    </lineage>
</organism>
<dbReference type="PANTHER" id="PTHR33434">
    <property type="entry name" value="DEGV DOMAIN-CONTAINING PROTEIN DR_1986-RELATED"/>
    <property type="match status" value="1"/>
</dbReference>
<name>G7VVA0_PAETH</name>
<dbReference type="InterPro" id="IPR036117">
    <property type="entry name" value="DhaL_dom_sf"/>
</dbReference>
<dbReference type="InterPro" id="IPR050270">
    <property type="entry name" value="DegV_domain_contain"/>
</dbReference>
<dbReference type="SMART" id="SM01121">
    <property type="entry name" value="Dak1_2"/>
    <property type="match status" value="1"/>
</dbReference>
<dbReference type="Pfam" id="PF13684">
    <property type="entry name" value="FakA-like_C"/>
    <property type="match status" value="1"/>
</dbReference>
<evidence type="ECO:0000313" key="2">
    <source>
        <dbReference type="EMBL" id="AET61597.1"/>
    </source>
</evidence>
<dbReference type="SUPFAM" id="SSF101473">
    <property type="entry name" value="DhaL-like"/>
    <property type="match status" value="1"/>
</dbReference>
<dbReference type="PANTHER" id="PTHR33434:SF4">
    <property type="entry name" value="PHOSPHATASE PROTEIN"/>
    <property type="match status" value="1"/>
</dbReference>
<dbReference type="eggNOG" id="COG1461">
    <property type="taxonomic scope" value="Bacteria"/>
</dbReference>
<dbReference type="Pfam" id="PF02734">
    <property type="entry name" value="Dak2"/>
    <property type="match status" value="1"/>
</dbReference>
<dbReference type="Gene3D" id="1.25.40.340">
    <property type="match status" value="1"/>
</dbReference>
<dbReference type="GO" id="GO:0006071">
    <property type="term" value="P:glycerol metabolic process"/>
    <property type="evidence" value="ECO:0007669"/>
    <property type="project" value="InterPro"/>
</dbReference>
<dbReference type="InterPro" id="IPR033470">
    <property type="entry name" value="FakA-like_C"/>
</dbReference>
<evidence type="ECO:0000259" key="1">
    <source>
        <dbReference type="PROSITE" id="PS51480"/>
    </source>
</evidence>
<dbReference type="RefSeq" id="WP_014282287.1">
    <property type="nucleotide sequence ID" value="NC_016641.1"/>
</dbReference>
<reference evidence="2 3" key="3">
    <citation type="journal article" date="2012" name="J. Bacteriol.">
        <title>Genome Sequence of Paenibacillus terrae HPL-003, a Xylanase-Producing Bacterium Isolated from Soil Found in Forest Residue.</title>
        <authorList>
            <person name="Shin S.H."/>
            <person name="Kim S."/>
            <person name="Kim J.Y."/>
            <person name="Song H.Y."/>
            <person name="Cho S.J."/>
            <person name="Kim D.R."/>
            <person name="Lee K.I."/>
            <person name="Lim H.K."/>
            <person name="Park N.J."/>
            <person name="Hwang I.T."/>
            <person name="Yang K.S."/>
        </authorList>
    </citation>
    <scope>NUCLEOTIDE SEQUENCE [LARGE SCALE GENOMIC DNA]</scope>
    <source>
        <strain evidence="2 3">HPL-003</strain>
    </source>
</reference>
<evidence type="ECO:0000313" key="3">
    <source>
        <dbReference type="Proteomes" id="UP000005876"/>
    </source>
</evidence>
<dbReference type="GO" id="GO:0004371">
    <property type="term" value="F:glycerone kinase activity"/>
    <property type="evidence" value="ECO:0007669"/>
    <property type="project" value="InterPro"/>
</dbReference>
<dbReference type="InterPro" id="IPR004007">
    <property type="entry name" value="DhaL_dom"/>
</dbReference>
<dbReference type="SMART" id="SM01120">
    <property type="entry name" value="Dak2"/>
    <property type="match status" value="1"/>
</dbReference>
<dbReference type="PROSITE" id="PS51480">
    <property type="entry name" value="DHAL"/>
    <property type="match status" value="1"/>
</dbReference>
<dbReference type="EMBL" id="CP003107">
    <property type="protein sequence ID" value="AET61597.1"/>
    <property type="molecule type" value="Genomic_DNA"/>
</dbReference>
<gene>
    <name evidence="2" type="ordered locus">HPL003_24395</name>
</gene>
<dbReference type="AlphaFoldDB" id="G7VVA0"/>
<dbReference type="Proteomes" id="UP000005876">
    <property type="component" value="Chromosome"/>
</dbReference>